<organism evidence="2 3">
    <name type="scientific">Blastocystis sp. subtype 1 (strain ATCC 50177 / NandII)</name>
    <dbReference type="NCBI Taxonomy" id="478820"/>
    <lineage>
        <taxon>Eukaryota</taxon>
        <taxon>Sar</taxon>
        <taxon>Stramenopiles</taxon>
        <taxon>Bigyra</taxon>
        <taxon>Opalozoa</taxon>
        <taxon>Opalinata</taxon>
        <taxon>Blastocystidae</taxon>
        <taxon>Blastocystis</taxon>
    </lineage>
</organism>
<feature type="compositionally biased region" description="Basic and acidic residues" evidence="1">
    <location>
        <begin position="74"/>
        <end position="103"/>
    </location>
</feature>
<feature type="compositionally biased region" description="Basic and acidic residues" evidence="1">
    <location>
        <begin position="117"/>
        <end position="129"/>
    </location>
</feature>
<gene>
    <name evidence="2" type="ORF">AV274_2333</name>
</gene>
<comment type="caution">
    <text evidence="2">The sequence shown here is derived from an EMBL/GenBank/DDBJ whole genome shotgun (WGS) entry which is preliminary data.</text>
</comment>
<dbReference type="EMBL" id="LXWW01000107">
    <property type="protein sequence ID" value="OAO15924.1"/>
    <property type="molecule type" value="Genomic_DNA"/>
</dbReference>
<keyword evidence="3" id="KW-1185">Reference proteome</keyword>
<evidence type="ECO:0000313" key="3">
    <source>
        <dbReference type="Proteomes" id="UP000078348"/>
    </source>
</evidence>
<dbReference type="AlphaFoldDB" id="A0A196SJ07"/>
<accession>A0A196SJ07</accession>
<evidence type="ECO:0000256" key="1">
    <source>
        <dbReference type="SAM" id="MobiDB-lite"/>
    </source>
</evidence>
<protein>
    <submittedName>
        <fullName evidence="2">Uncharacterized protein</fullName>
    </submittedName>
</protein>
<evidence type="ECO:0000313" key="2">
    <source>
        <dbReference type="EMBL" id="OAO15924.1"/>
    </source>
</evidence>
<reference evidence="2 3" key="1">
    <citation type="submission" date="2016-05" db="EMBL/GenBank/DDBJ databases">
        <title>Nuclear genome of Blastocystis sp. subtype 1 NandII.</title>
        <authorList>
            <person name="Gentekaki E."/>
            <person name="Curtis B."/>
            <person name="Stairs C."/>
            <person name="Eme L."/>
            <person name="Herman E."/>
            <person name="Klimes V."/>
            <person name="Arias M.C."/>
            <person name="Elias M."/>
            <person name="Hilliou F."/>
            <person name="Klute M."/>
            <person name="Malik S.-B."/>
            <person name="Pightling A."/>
            <person name="Rachubinski R."/>
            <person name="Salas D."/>
            <person name="Schlacht A."/>
            <person name="Suga H."/>
            <person name="Archibald J."/>
            <person name="Ball S.G."/>
            <person name="Clark G."/>
            <person name="Dacks J."/>
            <person name="Van Der Giezen M."/>
            <person name="Tsaousis A."/>
            <person name="Roger A."/>
        </authorList>
    </citation>
    <scope>NUCLEOTIDE SEQUENCE [LARGE SCALE GENOMIC DNA]</scope>
    <source>
        <strain evidence="3">ATCC 50177 / NandII</strain>
    </source>
</reference>
<sequence>MQRLITFGFVSSSRFVTRVTPVVYPLAVSHLHTYITPSTQKVLPFPPFVHIDDSVVPSSPNMSKVDELYSTMIEAKDPHNRKEHLKKEHADKKKKDKKKKDSTPTDAAQSSTPTKGEQQKAEQSKKGKK</sequence>
<feature type="compositionally biased region" description="Polar residues" evidence="1">
    <location>
        <begin position="104"/>
        <end position="116"/>
    </location>
</feature>
<name>A0A196SJ07_BLAHN</name>
<proteinExistence type="predicted"/>
<dbReference type="Proteomes" id="UP000078348">
    <property type="component" value="Unassembled WGS sequence"/>
</dbReference>
<feature type="region of interest" description="Disordered" evidence="1">
    <location>
        <begin position="74"/>
        <end position="129"/>
    </location>
</feature>